<feature type="chain" id="PRO_5045838183" evidence="4">
    <location>
        <begin position="28"/>
        <end position="623"/>
    </location>
</feature>
<comment type="similarity">
    <text evidence="2">Belongs to the bacterial solute-binding protein 5 family.</text>
</comment>
<dbReference type="EMBL" id="JAIVFP010000001">
    <property type="protein sequence ID" value="MCI4681995.1"/>
    <property type="molecule type" value="Genomic_DNA"/>
</dbReference>
<feature type="signal peptide" evidence="4">
    <location>
        <begin position="1"/>
        <end position="27"/>
    </location>
</feature>
<dbReference type="CDD" id="cd08497">
    <property type="entry name" value="MbnE-like"/>
    <property type="match status" value="1"/>
</dbReference>
<accession>A0ABS9Z3R4</accession>
<protein>
    <submittedName>
        <fullName evidence="6">Extracellular solute-binding protein</fullName>
    </submittedName>
</protein>
<dbReference type="PANTHER" id="PTHR30290:SF64">
    <property type="entry name" value="ABC TRANSPORTER PERIPLASMIC BINDING PROTEIN"/>
    <property type="match status" value="1"/>
</dbReference>
<name>A0ABS9Z3R4_9HYPH</name>
<evidence type="ECO:0000313" key="7">
    <source>
        <dbReference type="Proteomes" id="UP001139104"/>
    </source>
</evidence>
<dbReference type="Gene3D" id="3.40.190.10">
    <property type="entry name" value="Periplasmic binding protein-like II"/>
    <property type="match status" value="1"/>
</dbReference>
<dbReference type="PANTHER" id="PTHR30290">
    <property type="entry name" value="PERIPLASMIC BINDING COMPONENT OF ABC TRANSPORTER"/>
    <property type="match status" value="1"/>
</dbReference>
<dbReference type="InterPro" id="IPR000914">
    <property type="entry name" value="SBP_5_dom"/>
</dbReference>
<dbReference type="InterPro" id="IPR039424">
    <property type="entry name" value="SBP_5"/>
</dbReference>
<evidence type="ECO:0000256" key="2">
    <source>
        <dbReference type="ARBA" id="ARBA00005695"/>
    </source>
</evidence>
<dbReference type="InterPro" id="IPR030678">
    <property type="entry name" value="Peptide/Ni-bd"/>
</dbReference>
<evidence type="ECO:0000256" key="4">
    <source>
        <dbReference type="SAM" id="SignalP"/>
    </source>
</evidence>
<dbReference type="PIRSF" id="PIRSF002741">
    <property type="entry name" value="MppA"/>
    <property type="match status" value="1"/>
</dbReference>
<dbReference type="Gene3D" id="3.10.105.10">
    <property type="entry name" value="Dipeptide-binding Protein, Domain 3"/>
    <property type="match status" value="1"/>
</dbReference>
<organism evidence="6 7">
    <name type="scientific">Candidatus Rhodoblastus alkanivorans</name>
    <dbReference type="NCBI Taxonomy" id="2954117"/>
    <lineage>
        <taxon>Bacteria</taxon>
        <taxon>Pseudomonadati</taxon>
        <taxon>Pseudomonadota</taxon>
        <taxon>Alphaproteobacteria</taxon>
        <taxon>Hyphomicrobiales</taxon>
        <taxon>Rhodoblastaceae</taxon>
        <taxon>Rhodoblastus</taxon>
    </lineage>
</organism>
<feature type="domain" description="Solute-binding protein family 5" evidence="5">
    <location>
        <begin position="119"/>
        <end position="528"/>
    </location>
</feature>
<dbReference type="SUPFAM" id="SSF53850">
    <property type="entry name" value="Periplasmic binding protein-like II"/>
    <property type="match status" value="1"/>
</dbReference>
<evidence type="ECO:0000256" key="3">
    <source>
        <dbReference type="ARBA" id="ARBA00022729"/>
    </source>
</evidence>
<keyword evidence="7" id="KW-1185">Reference proteome</keyword>
<comment type="caution">
    <text evidence="6">The sequence shown here is derived from an EMBL/GenBank/DDBJ whole genome shotgun (WGS) entry which is preliminary data.</text>
</comment>
<proteinExistence type="inferred from homology"/>
<dbReference type="Proteomes" id="UP001139104">
    <property type="component" value="Unassembled WGS sequence"/>
</dbReference>
<reference evidence="6" key="1">
    <citation type="journal article" date="2022" name="ISME J.">
        <title>Identification of active gaseous-alkane degraders at natural gas seeps.</title>
        <authorList>
            <person name="Farhan Ul Haque M."/>
            <person name="Hernandez M."/>
            <person name="Crombie A.T."/>
            <person name="Murrell J.C."/>
        </authorList>
    </citation>
    <scope>NUCLEOTIDE SEQUENCE</scope>
    <source>
        <strain evidence="6">PC2</strain>
    </source>
</reference>
<dbReference type="Pfam" id="PF00496">
    <property type="entry name" value="SBP_bac_5"/>
    <property type="match status" value="1"/>
</dbReference>
<comment type="subcellular location">
    <subcellularLocation>
        <location evidence="1">Periplasm</location>
    </subcellularLocation>
</comment>
<evidence type="ECO:0000259" key="5">
    <source>
        <dbReference type="Pfam" id="PF00496"/>
    </source>
</evidence>
<keyword evidence="3 4" id="KW-0732">Signal</keyword>
<dbReference type="RefSeq" id="WP_243066029.1">
    <property type="nucleotide sequence ID" value="NZ_JAIVFK010000029.1"/>
</dbReference>
<evidence type="ECO:0000256" key="1">
    <source>
        <dbReference type="ARBA" id="ARBA00004418"/>
    </source>
</evidence>
<sequence length="623" mass="69148">MKHLTVTRRAAMFSAAALPLFGLSARADDAKISPAPSSESWRKSYGLSSFGDLNLAENFPNFPYAEPGAPKGGQLLMEAVANSYDSLNGYILAGNPAIGLSIVNDSLMAGSLDEDNALYGLVARAVEISADKRQYRFHLRPEARFHDGSPMTAQDVVFSLNILREKGHPLIQQLLRDLDKAEAEANDVVLVSLHENFGRDSILNIAGQPILSEAYYKVHDFSRSGMQPPLGSGAYKIGAFEQGRYIAYARVPDYWGKDLPVNVGQNNFDLIRYDYFGERAVGFEAFKAGTVNLHESSTASEWATGYDFPAVRDGRVIKMEIPDRRSPGFQGFFFNLRRPVFKDPRVREALGCCLDFEWDNRNLFYGAYKRTVSYFENTDMKAVGLPSPEELKILEPLRGKVPDEVFGLPFVPPVSDGSGQDRTLLKRAYELLKAAGCKRQGGQLLLPDGAPLAFEFLETTTAFEKVAQPMFKNMQLLGVAPRMRIVDSAQYKQRLDTFDFDMIVDRKMIGGVPGDELLAYFGSKSGKTQGGLNLGGIDDAAVDILVDKALKAQSRAELTVTCCVLDRVLRAGRYWIPNWYSPYRRIAAWNDFGRPKETPKLDLGISSLWWWDAEKAAATKAKG</sequence>
<gene>
    <name evidence="6" type="ORF">K2U94_04325</name>
</gene>
<evidence type="ECO:0000313" key="6">
    <source>
        <dbReference type="EMBL" id="MCI4681995.1"/>
    </source>
</evidence>